<keyword evidence="1" id="KW-0812">Transmembrane</keyword>
<feature type="transmembrane region" description="Helical" evidence="1">
    <location>
        <begin position="12"/>
        <end position="29"/>
    </location>
</feature>
<feature type="domain" description="Signal transduction histidine kinase internal region" evidence="2">
    <location>
        <begin position="154"/>
        <end position="230"/>
    </location>
</feature>
<evidence type="ECO:0000313" key="3">
    <source>
        <dbReference type="EMBL" id="SEW41077.1"/>
    </source>
</evidence>
<keyword evidence="1" id="KW-1133">Transmembrane helix</keyword>
<dbReference type="InterPro" id="IPR050640">
    <property type="entry name" value="Bact_2-comp_sensor_kinase"/>
</dbReference>
<keyword evidence="4" id="KW-1185">Reference proteome</keyword>
<accession>A0A1I0RJ95</accession>
<dbReference type="Proteomes" id="UP000199437">
    <property type="component" value="Unassembled WGS sequence"/>
</dbReference>
<dbReference type="GeneID" id="99988350"/>
<dbReference type="GO" id="GO:0016020">
    <property type="term" value="C:membrane"/>
    <property type="evidence" value="ECO:0007669"/>
    <property type="project" value="InterPro"/>
</dbReference>
<gene>
    <name evidence="3" type="ORF">SAMN05216290_3681</name>
</gene>
<sequence length="346" mass="40444">MINLEQKPSFSKWEIPFQLGITSIVFIFYTYRGNPGEEHVSVSLSESHFVFFLNYVAGAFVMSYYLFPKFLYKKKYWQFFLSVVTLIAVVIFLEEAVIEKIYFPEYRGRYFQGVFRSLIDVLPVMIILCGFKLAWDIITKERQVDELKASIKESELRFLKSQINPHFLFNNLNNLYSHALENSPKTPQIILEMSSILRYMLYECRNEYVSLKNEVLQLAHFVALYEMQIEGRGTVKFSKTNVESAELPIAPLILMVFVENAFKHSAINQMDNISIDISIALEGNQLYFECTNSYQKEEEENTDAKGIGLENVKQRLAYIYPNAHDLLLEQTEQYFRVVLKMELGEK</sequence>
<keyword evidence="1" id="KW-0472">Membrane</keyword>
<evidence type="ECO:0000256" key="1">
    <source>
        <dbReference type="SAM" id="Phobius"/>
    </source>
</evidence>
<protein>
    <submittedName>
        <fullName evidence="3">GHKL domain-containing protein</fullName>
    </submittedName>
</protein>
<dbReference type="PANTHER" id="PTHR34220:SF7">
    <property type="entry name" value="SENSOR HISTIDINE KINASE YPDA"/>
    <property type="match status" value="1"/>
</dbReference>
<dbReference type="RefSeq" id="WP_222843681.1">
    <property type="nucleotide sequence ID" value="NZ_FOIR01000004.1"/>
</dbReference>
<reference evidence="4" key="1">
    <citation type="submission" date="2016-10" db="EMBL/GenBank/DDBJ databases">
        <authorList>
            <person name="Varghese N."/>
            <person name="Submissions S."/>
        </authorList>
    </citation>
    <scope>NUCLEOTIDE SEQUENCE [LARGE SCALE GENOMIC DNA]</scope>
    <source>
        <strain evidence="4">CGMCC 1.12402</strain>
    </source>
</reference>
<dbReference type="EMBL" id="FOIR01000004">
    <property type="protein sequence ID" value="SEW41077.1"/>
    <property type="molecule type" value="Genomic_DNA"/>
</dbReference>
<dbReference type="InterPro" id="IPR010559">
    <property type="entry name" value="Sig_transdc_His_kin_internal"/>
</dbReference>
<dbReference type="AlphaFoldDB" id="A0A1I0RJ95"/>
<feature type="transmembrane region" description="Helical" evidence="1">
    <location>
        <begin position="118"/>
        <end position="138"/>
    </location>
</feature>
<dbReference type="PANTHER" id="PTHR34220">
    <property type="entry name" value="SENSOR HISTIDINE KINASE YPDA"/>
    <property type="match status" value="1"/>
</dbReference>
<dbReference type="InterPro" id="IPR036890">
    <property type="entry name" value="HATPase_C_sf"/>
</dbReference>
<evidence type="ECO:0000313" key="4">
    <source>
        <dbReference type="Proteomes" id="UP000199437"/>
    </source>
</evidence>
<dbReference type="Gene3D" id="3.30.565.10">
    <property type="entry name" value="Histidine kinase-like ATPase, C-terminal domain"/>
    <property type="match status" value="1"/>
</dbReference>
<name>A0A1I0RJ95_9BACT</name>
<organism evidence="3 4">
    <name type="scientific">Roseivirga pacifica</name>
    <dbReference type="NCBI Taxonomy" id="1267423"/>
    <lineage>
        <taxon>Bacteria</taxon>
        <taxon>Pseudomonadati</taxon>
        <taxon>Bacteroidota</taxon>
        <taxon>Cytophagia</taxon>
        <taxon>Cytophagales</taxon>
        <taxon>Roseivirgaceae</taxon>
        <taxon>Roseivirga</taxon>
    </lineage>
</organism>
<feature type="transmembrane region" description="Helical" evidence="1">
    <location>
        <begin position="79"/>
        <end position="98"/>
    </location>
</feature>
<feature type="transmembrane region" description="Helical" evidence="1">
    <location>
        <begin position="49"/>
        <end position="67"/>
    </location>
</feature>
<dbReference type="GO" id="GO:0000155">
    <property type="term" value="F:phosphorelay sensor kinase activity"/>
    <property type="evidence" value="ECO:0007669"/>
    <property type="project" value="InterPro"/>
</dbReference>
<proteinExistence type="predicted"/>
<dbReference type="Pfam" id="PF06580">
    <property type="entry name" value="His_kinase"/>
    <property type="match status" value="1"/>
</dbReference>
<dbReference type="STRING" id="1267423.SAMN05216290_3681"/>
<evidence type="ECO:0000259" key="2">
    <source>
        <dbReference type="Pfam" id="PF06580"/>
    </source>
</evidence>